<evidence type="ECO:0000313" key="2">
    <source>
        <dbReference type="EMBL" id="GAO47087.1"/>
    </source>
</evidence>
<keyword evidence="3" id="KW-1185">Reference proteome</keyword>
<reference evidence="2 3" key="2">
    <citation type="journal article" date="2014" name="J. Gen. Appl. Microbiol.">
        <title>The early diverging ascomycetous budding yeast Saitoella complicata has three histone deacetylases belonging to the Clr6, Hos2, and Rpd3 lineages.</title>
        <authorList>
            <person name="Nishida H."/>
            <person name="Matsumoto T."/>
            <person name="Kondo S."/>
            <person name="Hamamoto M."/>
            <person name="Yoshikawa H."/>
        </authorList>
    </citation>
    <scope>NUCLEOTIDE SEQUENCE [LARGE SCALE GENOMIC DNA]</scope>
    <source>
        <strain evidence="2 3">NRRL Y-17804</strain>
    </source>
</reference>
<feature type="region of interest" description="Disordered" evidence="1">
    <location>
        <begin position="1"/>
        <end position="44"/>
    </location>
</feature>
<reference evidence="2 3" key="3">
    <citation type="journal article" date="2015" name="Genome Announc.">
        <title>Draft Genome Sequence of the Archiascomycetous Yeast Saitoella complicata.</title>
        <authorList>
            <person name="Yamauchi K."/>
            <person name="Kondo S."/>
            <person name="Hamamoto M."/>
            <person name="Takahashi Y."/>
            <person name="Ogura Y."/>
            <person name="Hayashi T."/>
            <person name="Nishida H."/>
        </authorList>
    </citation>
    <scope>NUCLEOTIDE SEQUENCE [LARGE SCALE GENOMIC DNA]</scope>
    <source>
        <strain evidence="2 3">NRRL Y-17804</strain>
    </source>
</reference>
<dbReference type="Pfam" id="PF12223">
    <property type="entry name" value="DUF3602"/>
    <property type="match status" value="1"/>
</dbReference>
<organism evidence="2 3">
    <name type="scientific">Saitoella complicata (strain BCRC 22490 / CBS 7301 / JCM 7358 / NBRC 10748 / NRRL Y-17804)</name>
    <dbReference type="NCBI Taxonomy" id="698492"/>
    <lineage>
        <taxon>Eukaryota</taxon>
        <taxon>Fungi</taxon>
        <taxon>Dikarya</taxon>
        <taxon>Ascomycota</taxon>
        <taxon>Taphrinomycotina</taxon>
        <taxon>Taphrinomycotina incertae sedis</taxon>
        <taxon>Saitoella</taxon>
    </lineage>
</organism>
<feature type="region of interest" description="Disordered" evidence="1">
    <location>
        <begin position="92"/>
        <end position="116"/>
    </location>
</feature>
<dbReference type="Proteomes" id="UP000033140">
    <property type="component" value="Unassembled WGS sequence"/>
</dbReference>
<dbReference type="AlphaFoldDB" id="A0A0E9NB32"/>
<reference evidence="2 3" key="1">
    <citation type="journal article" date="2011" name="J. Gen. Appl. Microbiol.">
        <title>Draft genome sequencing of the enigmatic yeast Saitoella complicata.</title>
        <authorList>
            <person name="Nishida H."/>
            <person name="Hamamoto M."/>
            <person name="Sugiyama J."/>
        </authorList>
    </citation>
    <scope>NUCLEOTIDE SEQUENCE [LARGE SCALE GENOMIC DNA]</scope>
    <source>
        <strain evidence="2 3">NRRL Y-17804</strain>
    </source>
</reference>
<evidence type="ECO:0000256" key="1">
    <source>
        <dbReference type="SAM" id="MobiDB-lite"/>
    </source>
</evidence>
<evidence type="ECO:0000313" key="3">
    <source>
        <dbReference type="Proteomes" id="UP000033140"/>
    </source>
</evidence>
<protein>
    <submittedName>
        <fullName evidence="2">Uncharacterized protein</fullName>
    </submittedName>
</protein>
<proteinExistence type="predicted"/>
<dbReference type="RefSeq" id="XP_019026366.1">
    <property type="nucleotide sequence ID" value="XM_019165735.1"/>
</dbReference>
<name>A0A0E9NB32_SAICN</name>
<sequence length="223" mass="24530">MDKDPGYERSTDDLETPLQKGRRSMSNHRIEEKPASQLQFMGRGGIGNHASWLSTLEQAQGGKTVNIDADDYLGGDLNRILTKGKSPAISRTLSGSAYDPSEGDSMTINDDKADTPSKYVRTGRGGAGNVTEKSMFGKLSSIPSFLKRSTNEERTAKQDQELRGGRGVGNIIAQRARREEAADWELAVKLQEDEFKQQRESERIAAEMTANMQAPQGAHMKPQ</sequence>
<dbReference type="InterPro" id="IPR022024">
    <property type="entry name" value="DUF3602"/>
</dbReference>
<gene>
    <name evidence="2" type="ORF">G7K_1299-t1</name>
</gene>
<comment type="caution">
    <text evidence="2">The sequence shown here is derived from an EMBL/GenBank/DDBJ whole genome shotgun (WGS) entry which is preliminary data.</text>
</comment>
<feature type="compositionally biased region" description="Basic and acidic residues" evidence="1">
    <location>
        <begin position="1"/>
        <end position="12"/>
    </location>
</feature>
<accession>A0A0E9NB32</accession>
<dbReference type="EMBL" id="BACD03000007">
    <property type="protein sequence ID" value="GAO47087.1"/>
    <property type="molecule type" value="Genomic_DNA"/>
</dbReference>